<evidence type="ECO:0000259" key="5">
    <source>
        <dbReference type="SMART" id="SM00704"/>
    </source>
</evidence>
<evidence type="ECO:0000256" key="4">
    <source>
        <dbReference type="ARBA" id="ARBA00023014"/>
    </source>
</evidence>
<evidence type="ECO:0000256" key="2">
    <source>
        <dbReference type="ARBA" id="ARBA00022723"/>
    </source>
</evidence>
<dbReference type="RefSeq" id="WP_275819960.1">
    <property type="nucleotide sequence ID" value="NZ_JARHUD010000002.1"/>
</dbReference>
<evidence type="ECO:0000256" key="3">
    <source>
        <dbReference type="ARBA" id="ARBA00023004"/>
    </source>
</evidence>
<dbReference type="Pfam" id="PF09360">
    <property type="entry name" value="zf-CDGSH"/>
    <property type="match status" value="1"/>
</dbReference>
<keyword evidence="4" id="KW-0411">Iron-sulfur</keyword>
<name>A0ABT5YJK9_9PROT</name>
<dbReference type="PANTHER" id="PTHR46491:SF3">
    <property type="entry name" value="CDGSH IRON-SULFUR DOMAIN-CONTAINING PROTEIN 3, MITOCHONDRIAL"/>
    <property type="match status" value="1"/>
</dbReference>
<dbReference type="PANTHER" id="PTHR46491">
    <property type="entry name" value="CDGSH IRON SULFUR DOMAIN PROTEIN HOMOLOG"/>
    <property type="match status" value="1"/>
</dbReference>
<feature type="domain" description="Iron-binding zinc finger CDGSH type" evidence="5">
    <location>
        <begin position="9"/>
        <end position="46"/>
    </location>
</feature>
<protein>
    <submittedName>
        <fullName evidence="6">CDGSH iron-sulfur domain-containing protein</fullName>
    </submittedName>
</protein>
<sequence>MGKPVPAQFGPYRLAAKAGRTYYWCVCGRSKKQPLCDGSHRDTGLEPLAWKCDREGEVWLCGCKSTADRPFCDGTHTKLRAERS</sequence>
<accession>A0ABT5YJK9</accession>
<feature type="domain" description="Iron-binding zinc finger CDGSH type" evidence="5">
    <location>
        <begin position="47"/>
        <end position="82"/>
    </location>
</feature>
<dbReference type="InterPro" id="IPR052950">
    <property type="entry name" value="CISD"/>
</dbReference>
<keyword evidence="3" id="KW-0408">Iron</keyword>
<evidence type="ECO:0000313" key="7">
    <source>
        <dbReference type="Proteomes" id="UP001215503"/>
    </source>
</evidence>
<keyword evidence="7" id="KW-1185">Reference proteome</keyword>
<dbReference type="Gene3D" id="3.40.5.90">
    <property type="entry name" value="CDGSH iron-sulfur domain, mitoNEET-type"/>
    <property type="match status" value="2"/>
</dbReference>
<keyword evidence="2" id="KW-0479">Metal-binding</keyword>
<reference evidence="6 7" key="1">
    <citation type="submission" date="2023-03" db="EMBL/GenBank/DDBJ databases">
        <title>Fodinicurvata sp. CAU 1616 isolated from sea sendiment.</title>
        <authorList>
            <person name="Kim W."/>
        </authorList>
    </citation>
    <scope>NUCLEOTIDE SEQUENCE [LARGE SCALE GENOMIC DNA]</scope>
    <source>
        <strain evidence="6 7">CAU 1616</strain>
    </source>
</reference>
<evidence type="ECO:0000256" key="1">
    <source>
        <dbReference type="ARBA" id="ARBA00022714"/>
    </source>
</evidence>
<dbReference type="Proteomes" id="UP001215503">
    <property type="component" value="Unassembled WGS sequence"/>
</dbReference>
<dbReference type="EMBL" id="JARHUD010000002">
    <property type="protein sequence ID" value="MDF2094975.1"/>
    <property type="molecule type" value="Genomic_DNA"/>
</dbReference>
<evidence type="ECO:0000313" key="6">
    <source>
        <dbReference type="EMBL" id="MDF2094975.1"/>
    </source>
</evidence>
<proteinExistence type="predicted"/>
<keyword evidence="1" id="KW-0001">2Fe-2S</keyword>
<gene>
    <name evidence="6" type="ORF">P2G67_03185</name>
</gene>
<comment type="caution">
    <text evidence="6">The sequence shown here is derived from an EMBL/GenBank/DDBJ whole genome shotgun (WGS) entry which is preliminary data.</text>
</comment>
<dbReference type="InterPro" id="IPR018967">
    <property type="entry name" value="FeS-contain_CDGSH-typ"/>
</dbReference>
<dbReference type="InterPro" id="IPR042216">
    <property type="entry name" value="MitoNEET_CISD"/>
</dbReference>
<dbReference type="SMART" id="SM00704">
    <property type="entry name" value="ZnF_CDGSH"/>
    <property type="match status" value="2"/>
</dbReference>
<organism evidence="6 7">
    <name type="scientific">Aquibaculum arenosum</name>
    <dbReference type="NCBI Taxonomy" id="3032591"/>
    <lineage>
        <taxon>Bacteria</taxon>
        <taxon>Pseudomonadati</taxon>
        <taxon>Pseudomonadota</taxon>
        <taxon>Alphaproteobacteria</taxon>
        <taxon>Rhodospirillales</taxon>
        <taxon>Rhodovibrionaceae</taxon>
        <taxon>Aquibaculum</taxon>
    </lineage>
</organism>